<dbReference type="AlphaFoldDB" id="A0A1H1UFQ7"/>
<evidence type="ECO:0000313" key="2">
    <source>
        <dbReference type="Proteomes" id="UP000198963"/>
    </source>
</evidence>
<reference evidence="1 2" key="1">
    <citation type="submission" date="2016-10" db="EMBL/GenBank/DDBJ databases">
        <authorList>
            <person name="Varghese N."/>
            <person name="Submissions S."/>
        </authorList>
    </citation>
    <scope>NUCLEOTIDE SEQUENCE [LARGE SCALE GENOMIC DNA]</scope>
    <source>
        <strain evidence="1 2">RHA_55</strain>
    </source>
</reference>
<dbReference type="STRING" id="1249933.SAMN04489797_2238"/>
<organism evidence="1 2">
    <name type="scientific">Winogradskyella sediminis</name>
    <dbReference type="NCBI Taxonomy" id="1382466"/>
    <lineage>
        <taxon>Bacteria</taxon>
        <taxon>Pseudomonadati</taxon>
        <taxon>Bacteroidota</taxon>
        <taxon>Flavobacteriia</taxon>
        <taxon>Flavobacteriales</taxon>
        <taxon>Flavobacteriaceae</taxon>
        <taxon>Winogradskyella</taxon>
    </lineage>
</organism>
<keyword evidence="2" id="KW-1185">Reference proteome</keyword>
<sequence>MKIEGEPIKQIANKSFKEVFRTSTQAHGFVNLVFKKKNITPYQFRSIMINLKKELSKLSVSKFNKKLSYHWLVRFDQQVSTPFHVDNASEQSILILGYEPSNIKSELHIADYYSYANEAFETPEDYFNHFSPVFKDNEGVLLPFISKIKLANNDNYSIIIINNSSPKLDVETLGVFHKALIIKEDLSTSRIVNSMVLNLVSKDKITEDQQKENNFLNTNLISK</sequence>
<gene>
    <name evidence="1" type="ORF">SAMN04489797_2238</name>
</gene>
<accession>A0A1H1UFQ7</accession>
<dbReference type="Proteomes" id="UP000198963">
    <property type="component" value="Chromosome I"/>
</dbReference>
<name>A0A1H1UFQ7_9FLAO</name>
<proteinExistence type="predicted"/>
<dbReference type="EMBL" id="LT629774">
    <property type="protein sequence ID" value="SDS71364.1"/>
    <property type="molecule type" value="Genomic_DNA"/>
</dbReference>
<evidence type="ECO:0000313" key="1">
    <source>
        <dbReference type="EMBL" id="SDS71364.1"/>
    </source>
</evidence>
<protein>
    <submittedName>
        <fullName evidence="1">Uncharacterized protein</fullName>
    </submittedName>
</protein>